<dbReference type="EMBL" id="KM371112">
    <property type="protein sequence ID" value="AJK91753.1"/>
    <property type="molecule type" value="Genomic_DNA"/>
</dbReference>
<dbReference type="EMBL" id="MH170055">
    <property type="protein sequence ID" value="AXS01116.1"/>
    <property type="molecule type" value="Genomic_DNA"/>
</dbReference>
<dbReference type="GeneID" id="23632094"/>
<dbReference type="Proteomes" id="UP000201335">
    <property type="component" value="Segment"/>
</dbReference>
<proteinExistence type="predicted"/>
<accession>A0A0C5AUX0</accession>
<evidence type="ECO:0000313" key="2">
    <source>
        <dbReference type="EMBL" id="AXS01116.1"/>
    </source>
</evidence>
<reference evidence="1" key="1">
    <citation type="submission" date="2014-08" db="EMBL/GenBank/DDBJ databases">
        <authorList>
            <person name="Cuartas Otalora P.E."/>
            <person name="Barrera Cubillos G.P."/>
            <person name="Barreto Hernandez E."/>
            <person name="Belaich M.N."/>
            <person name="Ghiringhelli P.D."/>
            <person name="Villamizar Rivero L.F."/>
        </authorList>
    </citation>
    <scope>NUCLEOTIDE SEQUENCE</scope>
    <source>
        <strain evidence="1">VG008</strain>
    </source>
</reference>
<dbReference type="GO" id="GO:0005198">
    <property type="term" value="F:structural molecule activity"/>
    <property type="evidence" value="ECO:0007669"/>
    <property type="project" value="InterPro"/>
</dbReference>
<dbReference type="Pfam" id="PF04501">
    <property type="entry name" value="Baculo_VP39"/>
    <property type="match status" value="2"/>
</dbReference>
<dbReference type="InterPro" id="IPR007589">
    <property type="entry name" value="Baculo_VP39"/>
</dbReference>
<protein>
    <submittedName>
        <fullName evidence="1">Vp39</fullName>
    </submittedName>
</protein>
<evidence type="ECO:0000313" key="1">
    <source>
        <dbReference type="EMBL" id="AJK91753.1"/>
    </source>
</evidence>
<name>A0A0C5AUX0_9BBAC</name>
<dbReference type="KEGG" id="vg:23632094"/>
<evidence type="ECO:0000313" key="3">
    <source>
        <dbReference type="Proteomes" id="UP000201335"/>
    </source>
</evidence>
<keyword evidence="3" id="KW-1185">Reference proteome</keyword>
<dbReference type="OrthoDB" id="9419at10239"/>
<dbReference type="GO" id="GO:0019028">
    <property type="term" value="C:viral capsid"/>
    <property type="evidence" value="ECO:0007669"/>
    <property type="project" value="InterPro"/>
</dbReference>
<organism evidence="1 3">
    <name type="scientific">Spodoptera frugiperda granulovirus</name>
    <dbReference type="NCBI Taxonomy" id="307454"/>
    <lineage>
        <taxon>Viruses</taxon>
        <taxon>Viruses incertae sedis</taxon>
        <taxon>Naldaviricetes</taxon>
        <taxon>Lefavirales</taxon>
        <taxon>Baculoviridae</taxon>
        <taxon>Betabaculovirus</taxon>
        <taxon>Betabaculovirus spofrugiperdae</taxon>
    </lineage>
</organism>
<dbReference type="RefSeq" id="YP_009121877.1">
    <property type="nucleotide sequence ID" value="NC_026511.1"/>
</dbReference>
<reference evidence="1 3" key="2">
    <citation type="journal article" date="2015" name="Viruses">
        <title>The complete sequence of the first Spodoptera frugiperda Betabaculovirus genome: a natural multiple recombinant virus.</title>
        <authorList>
            <person name="Cuartas P.E."/>
            <person name="Barrera G.P."/>
            <person name="Belaich M.N."/>
            <person name="Barreto E."/>
            <person name="Ghiringhelli P.D."/>
            <person name="Villamizar L.F."/>
        </authorList>
    </citation>
    <scope>NUCLEOTIDE SEQUENCE [LARGE SCALE GENOMIC DNA]</scope>
    <source>
        <strain evidence="1">VG008</strain>
    </source>
</reference>
<reference evidence="2" key="3">
    <citation type="journal article" date="2018" name="PLoS ONE">
        <title>Genomic analysis of an Argentinean isolate of Spodoptera frugiperda granulovirus reveals that various baculoviruses code for Lef-7 proteins with three F-box domains.</title>
        <authorList>
            <person name="Ferrelli M.L."/>
            <person name="Pidre M.L."/>
            <person name="Ghiringhelli P.D."/>
            <person name="Torres S."/>
            <person name="Fabre M.L."/>
            <person name="Masson T."/>
            <person name="Cedola M.T."/>
            <person name="Sciocco-Cap A."/>
            <person name="Romanowski V."/>
        </authorList>
    </citation>
    <scope>NUCLEOTIDE SEQUENCE</scope>
    <source>
        <strain evidence="2">ARG</strain>
    </source>
</reference>
<sequence>MNYDQSIACLTGPYRNFCIFQGVQPPEAMNCGTFTPTCSRDSHNDDGTYICNAHLARYFKIKKQVLEIPSGVGNTSFRLLVGGSLIQQNAPEPSRITIPARENYYTYLNVANMTSMEKYVFYSIYDEPLIVSEPRNDPNQAPTGTRLIEGGYEGPIRALCSNLAAQEFYTEDVLRDLSSKVTFLMGAIQPSIICRPVREETVRTYGDENANNQAAFDAMPPFIKNLILRLVRPVNMLIGNEEFIIEQLPTCSIVPGKGVIPVKLYNPDKPRFNLNPYREPKFQVRAVIEFEGRATRAQQDALAGYERFVISRPLLLGREVIAQQ</sequence>